<evidence type="ECO:0000313" key="8">
    <source>
        <dbReference type="EMBL" id="CAA9216051.1"/>
    </source>
</evidence>
<evidence type="ECO:0000256" key="5">
    <source>
        <dbReference type="ARBA" id="ARBA00023157"/>
    </source>
</evidence>
<keyword evidence="5" id="KW-1015">Disulfide bond</keyword>
<dbReference type="InterPro" id="IPR017941">
    <property type="entry name" value="Rieske_2Fe-2S"/>
</dbReference>
<evidence type="ECO:0000256" key="4">
    <source>
        <dbReference type="ARBA" id="ARBA00023014"/>
    </source>
</evidence>
<dbReference type="InterPro" id="IPR036188">
    <property type="entry name" value="FAD/NAD-bd_sf"/>
</dbReference>
<feature type="region of interest" description="Disordered" evidence="6">
    <location>
        <begin position="1"/>
        <end position="20"/>
    </location>
</feature>
<dbReference type="AlphaFoldDB" id="A0A6J4HAL9"/>
<dbReference type="Gene3D" id="3.30.9.10">
    <property type="entry name" value="D-Amino Acid Oxidase, subunit A, domain 2"/>
    <property type="match status" value="1"/>
</dbReference>
<dbReference type="GO" id="GO:0005737">
    <property type="term" value="C:cytoplasm"/>
    <property type="evidence" value="ECO:0007669"/>
    <property type="project" value="TreeGrafter"/>
</dbReference>
<dbReference type="FunFam" id="2.102.10.10:FF:000014">
    <property type="entry name" value="Oxidoreductase, FAD dependent"/>
    <property type="match status" value="1"/>
</dbReference>
<keyword evidence="3" id="KW-0408">Iron</keyword>
<dbReference type="EMBL" id="CADCTA010000018">
    <property type="protein sequence ID" value="CAA9216051.1"/>
    <property type="molecule type" value="Genomic_DNA"/>
</dbReference>
<name>A0A6J4HAL9_9BACT</name>
<feature type="compositionally biased region" description="Basic and acidic residues" evidence="6">
    <location>
        <begin position="1"/>
        <end position="12"/>
    </location>
</feature>
<dbReference type="PRINTS" id="PR00162">
    <property type="entry name" value="RIESKE"/>
</dbReference>
<feature type="domain" description="Rieske" evidence="7">
    <location>
        <begin position="440"/>
        <end position="528"/>
    </location>
</feature>
<proteinExistence type="predicted"/>
<dbReference type="Pfam" id="PF01266">
    <property type="entry name" value="DAO"/>
    <property type="match status" value="1"/>
</dbReference>
<gene>
    <name evidence="8" type="ORF">AVDCRST_MAG42-313</name>
</gene>
<dbReference type="InterPro" id="IPR006076">
    <property type="entry name" value="FAD-dep_OxRdtase"/>
</dbReference>
<keyword evidence="2" id="KW-0479">Metal-binding</keyword>
<dbReference type="GO" id="GO:0046872">
    <property type="term" value="F:metal ion binding"/>
    <property type="evidence" value="ECO:0007669"/>
    <property type="project" value="UniProtKB-KW"/>
</dbReference>
<dbReference type="GO" id="GO:0051537">
    <property type="term" value="F:2 iron, 2 sulfur cluster binding"/>
    <property type="evidence" value="ECO:0007669"/>
    <property type="project" value="UniProtKB-KW"/>
</dbReference>
<organism evidence="8">
    <name type="scientific">uncultured Chthoniobacterales bacterium</name>
    <dbReference type="NCBI Taxonomy" id="1836801"/>
    <lineage>
        <taxon>Bacteria</taxon>
        <taxon>Pseudomonadati</taxon>
        <taxon>Verrucomicrobiota</taxon>
        <taxon>Spartobacteria</taxon>
        <taxon>Chthoniobacterales</taxon>
        <taxon>environmental samples</taxon>
    </lineage>
</organism>
<dbReference type="PANTHER" id="PTHR13847">
    <property type="entry name" value="SARCOSINE DEHYDROGENASE-RELATED"/>
    <property type="match status" value="1"/>
</dbReference>
<accession>A0A6J4HAL9</accession>
<dbReference type="InterPro" id="IPR036922">
    <property type="entry name" value="Rieske_2Fe-2S_sf"/>
</dbReference>
<dbReference type="GO" id="GO:0016020">
    <property type="term" value="C:membrane"/>
    <property type="evidence" value="ECO:0007669"/>
    <property type="project" value="InterPro"/>
</dbReference>
<evidence type="ECO:0000259" key="7">
    <source>
        <dbReference type="PROSITE" id="PS51296"/>
    </source>
</evidence>
<sequence>MATHDHQTEHAGSRTSLWEATTETSALNPLRESIEADVCIVGAGIAGLSCAYRLVRDGQKVVVIDDGEIGRGMTGRTTAHLASAQDDGFYEIESLHGGEGARFAYESHAAAVGQIEANVRDERIDCGFERLDGYLFEPPNQGTENLRQEFEAAVRAGADVEWVERSPISGFDTGPAIRFANQGQFHPLHYLRGLAAAIERYGGKIYTGTRVVDVQESENGVAKTQEGHTIRARHFVVATNTPTNDRFVIHTKQAPYTTYVLGLRVPKGSVTHALYWDMAEHAGQEDKPIGQVPYHYVRVAAGADGDEVLVVGGEDHKTGQEEGYEQRYQNLEDWTRVRWPQAQEVVFRWSGQVMEPEDYMGFIGRNPADKDNVYIATGDSGQGMTHGSIAGILIPDLIMGRENRWTKLYDPSRLIFKGIGDFLKENINVAAQYRDYVTGGDVKSLEEIPAGQGAVFRRGLRKVACYRDDSGTLHEMTAVCPHMKCIVHWNRNEKTWDCPCHGSRFDAMGHVLNGPSIADLEPIERDGA</sequence>
<evidence type="ECO:0000256" key="3">
    <source>
        <dbReference type="ARBA" id="ARBA00023004"/>
    </source>
</evidence>
<dbReference type="Gene3D" id="3.50.50.60">
    <property type="entry name" value="FAD/NAD(P)-binding domain"/>
    <property type="match status" value="1"/>
</dbReference>
<keyword evidence="1" id="KW-0001">2Fe-2S</keyword>
<dbReference type="PANTHER" id="PTHR13847:SF281">
    <property type="entry name" value="FAD DEPENDENT OXIDOREDUCTASE DOMAIN-CONTAINING PROTEIN"/>
    <property type="match status" value="1"/>
</dbReference>
<dbReference type="SUPFAM" id="SSF50022">
    <property type="entry name" value="ISP domain"/>
    <property type="match status" value="1"/>
</dbReference>
<protein>
    <recommendedName>
        <fullName evidence="7">Rieske domain-containing protein</fullName>
    </recommendedName>
</protein>
<keyword evidence="4" id="KW-0411">Iron-sulfur</keyword>
<evidence type="ECO:0000256" key="6">
    <source>
        <dbReference type="SAM" id="MobiDB-lite"/>
    </source>
</evidence>
<dbReference type="Pfam" id="PF00355">
    <property type="entry name" value="Rieske"/>
    <property type="match status" value="1"/>
</dbReference>
<evidence type="ECO:0000256" key="2">
    <source>
        <dbReference type="ARBA" id="ARBA00022723"/>
    </source>
</evidence>
<dbReference type="InterPro" id="IPR005805">
    <property type="entry name" value="Rieske_Fe-S_prot_C"/>
</dbReference>
<dbReference type="SUPFAM" id="SSF51905">
    <property type="entry name" value="FAD/NAD(P)-binding domain"/>
    <property type="match status" value="1"/>
</dbReference>
<dbReference type="Gene3D" id="2.102.10.10">
    <property type="entry name" value="Rieske [2Fe-2S] iron-sulphur domain"/>
    <property type="match status" value="1"/>
</dbReference>
<dbReference type="PROSITE" id="PS51296">
    <property type="entry name" value="RIESKE"/>
    <property type="match status" value="1"/>
</dbReference>
<evidence type="ECO:0000256" key="1">
    <source>
        <dbReference type="ARBA" id="ARBA00022714"/>
    </source>
</evidence>
<reference evidence="8" key="1">
    <citation type="submission" date="2020-02" db="EMBL/GenBank/DDBJ databases">
        <authorList>
            <person name="Meier V. D."/>
        </authorList>
    </citation>
    <scope>NUCLEOTIDE SEQUENCE</scope>
    <source>
        <strain evidence="8">AVDCRST_MAG42</strain>
    </source>
</reference>